<organism evidence="11 12">
    <name type="scientific">Thermoproteota archaeon</name>
    <dbReference type="NCBI Taxonomy" id="2056631"/>
    <lineage>
        <taxon>Archaea</taxon>
        <taxon>Thermoproteota</taxon>
    </lineage>
</organism>
<evidence type="ECO:0000256" key="7">
    <source>
        <dbReference type="ARBA" id="ARBA00025330"/>
    </source>
</evidence>
<feature type="active site" evidence="9">
    <location>
        <position position="64"/>
    </location>
</feature>
<evidence type="ECO:0000256" key="8">
    <source>
        <dbReference type="ARBA" id="ARBA00029295"/>
    </source>
</evidence>
<dbReference type="PANTHER" id="PTHR11579:SF0">
    <property type="entry name" value="PROTEIN-L-ISOASPARTATE(D-ASPARTATE) O-METHYLTRANSFERASE"/>
    <property type="match status" value="1"/>
</dbReference>
<dbReference type="PANTHER" id="PTHR11579">
    <property type="entry name" value="PROTEIN-L-ISOASPARTATE O-METHYLTRANSFERASE"/>
    <property type="match status" value="1"/>
</dbReference>
<comment type="function">
    <text evidence="7 9">Catalyzes the methyl esterification of L-isoaspartyl residues in peptides and proteins that result from spontaneous decomposition of normal L-aspartyl and L-asparaginyl residues. It plays a role in the repair and/or degradation of damaged proteins.</text>
</comment>
<dbReference type="PROSITE" id="PS01279">
    <property type="entry name" value="PCMT"/>
    <property type="match status" value="1"/>
</dbReference>
<comment type="similarity">
    <text evidence="2 9">Belongs to the methyltransferase superfamily. L-isoaspartyl/D-aspartyl protein methyltransferase family.</text>
</comment>
<name>A0A497F057_9CREN</name>
<proteinExistence type="inferred from homology"/>
<keyword evidence="5 9" id="KW-0808">Transferase</keyword>
<dbReference type="AlphaFoldDB" id="A0A497F057"/>
<dbReference type="Pfam" id="PF01135">
    <property type="entry name" value="PCMT"/>
    <property type="match status" value="1"/>
</dbReference>
<dbReference type="NCBIfam" id="NF001453">
    <property type="entry name" value="PRK00312.1"/>
    <property type="match status" value="1"/>
</dbReference>
<evidence type="ECO:0000256" key="2">
    <source>
        <dbReference type="ARBA" id="ARBA00005369"/>
    </source>
</evidence>
<dbReference type="CDD" id="cd02440">
    <property type="entry name" value="AdoMet_MTases"/>
    <property type="match status" value="1"/>
</dbReference>
<evidence type="ECO:0000256" key="9">
    <source>
        <dbReference type="HAMAP-Rule" id="MF_00090"/>
    </source>
</evidence>
<evidence type="ECO:0000313" key="12">
    <source>
        <dbReference type="Proteomes" id="UP000272051"/>
    </source>
</evidence>
<dbReference type="NCBIfam" id="NF010549">
    <property type="entry name" value="PRK13942.1"/>
    <property type="match status" value="1"/>
</dbReference>
<gene>
    <name evidence="9" type="primary">pcm</name>
    <name evidence="10" type="ORF">DRJ31_07175</name>
    <name evidence="11" type="ORF">DRJ33_02105</name>
</gene>
<dbReference type="InterPro" id="IPR000682">
    <property type="entry name" value="PCMT"/>
</dbReference>
<evidence type="ECO:0000313" key="11">
    <source>
        <dbReference type="EMBL" id="RLE53043.1"/>
    </source>
</evidence>
<evidence type="ECO:0000313" key="13">
    <source>
        <dbReference type="Proteomes" id="UP000278475"/>
    </source>
</evidence>
<dbReference type="GO" id="GO:0032259">
    <property type="term" value="P:methylation"/>
    <property type="evidence" value="ECO:0007669"/>
    <property type="project" value="UniProtKB-KW"/>
</dbReference>
<evidence type="ECO:0000313" key="10">
    <source>
        <dbReference type="EMBL" id="RLE48474.1"/>
    </source>
</evidence>
<evidence type="ECO:0000256" key="3">
    <source>
        <dbReference type="ARBA" id="ARBA00022490"/>
    </source>
</evidence>
<dbReference type="GO" id="GO:0030091">
    <property type="term" value="P:protein repair"/>
    <property type="evidence" value="ECO:0007669"/>
    <property type="project" value="UniProtKB-UniRule"/>
</dbReference>
<dbReference type="InterPro" id="IPR029063">
    <property type="entry name" value="SAM-dependent_MTases_sf"/>
</dbReference>
<dbReference type="Gene3D" id="3.40.50.150">
    <property type="entry name" value="Vaccinia Virus protein VP39"/>
    <property type="match status" value="1"/>
</dbReference>
<dbReference type="EMBL" id="QMQV01000073">
    <property type="protein sequence ID" value="RLE48474.1"/>
    <property type="molecule type" value="Genomic_DNA"/>
</dbReference>
<accession>A0A497F057</accession>
<dbReference type="NCBIfam" id="TIGR00080">
    <property type="entry name" value="pimt"/>
    <property type="match status" value="1"/>
</dbReference>
<comment type="catalytic activity">
    <reaction evidence="8 9">
        <text>[protein]-L-isoaspartate + S-adenosyl-L-methionine = [protein]-L-isoaspartate alpha-methyl ester + S-adenosyl-L-homocysteine</text>
        <dbReference type="Rhea" id="RHEA:12705"/>
        <dbReference type="Rhea" id="RHEA-COMP:12143"/>
        <dbReference type="Rhea" id="RHEA-COMP:12144"/>
        <dbReference type="ChEBI" id="CHEBI:57856"/>
        <dbReference type="ChEBI" id="CHEBI:59789"/>
        <dbReference type="ChEBI" id="CHEBI:90596"/>
        <dbReference type="ChEBI" id="CHEBI:90598"/>
        <dbReference type="EC" id="2.1.1.77"/>
    </reaction>
</comment>
<dbReference type="Proteomes" id="UP000278475">
    <property type="component" value="Unassembled WGS sequence"/>
</dbReference>
<comment type="subcellular location">
    <subcellularLocation>
        <location evidence="1 9">Cytoplasm</location>
    </subcellularLocation>
</comment>
<keyword evidence="6 9" id="KW-0949">S-adenosyl-L-methionine</keyword>
<evidence type="ECO:0000256" key="5">
    <source>
        <dbReference type="ARBA" id="ARBA00022679"/>
    </source>
</evidence>
<protein>
    <recommendedName>
        <fullName evidence="9">Protein-L-isoaspartate O-methyltransferase</fullName>
        <ecNumber evidence="9">2.1.1.77</ecNumber>
    </recommendedName>
    <alternativeName>
        <fullName evidence="9">L-isoaspartyl protein carboxyl methyltransferase</fullName>
    </alternativeName>
    <alternativeName>
        <fullName evidence="9">Protein L-isoaspartyl methyltransferase</fullName>
    </alternativeName>
    <alternativeName>
        <fullName evidence="9">Protein-beta-aspartate methyltransferase</fullName>
        <shortName evidence="9">PIMT</shortName>
    </alternativeName>
</protein>
<keyword evidence="4 9" id="KW-0489">Methyltransferase</keyword>
<dbReference type="SUPFAM" id="SSF53335">
    <property type="entry name" value="S-adenosyl-L-methionine-dependent methyltransferases"/>
    <property type="match status" value="1"/>
</dbReference>
<sequence length="230" mass="25423">MFEEPFEEQRKRLISRLVDEGVLRSPSVIKAMLSVPRELFVPEQHRRYAYADTPLPTLSGQTISAPHMVAMMCEHLDLKPGHKVLEVGAGSGYHAAVCAEIVAPKDSPVKGYVYAVERVYELVLFARRNLEKAGYADRVTVIHGDGTLGYPEAAPYDRILVTAAAPNIPPPLIEQLRIGGRIVIPIGEPYSIQELVIAEKKEDGSIRRFSAGGCVFVPLIGKYGWSEHFT</sequence>
<comment type="caution">
    <text evidence="11">The sequence shown here is derived from an EMBL/GenBank/DDBJ whole genome shotgun (WGS) entry which is preliminary data.</text>
</comment>
<dbReference type="Proteomes" id="UP000272051">
    <property type="component" value="Unassembled WGS sequence"/>
</dbReference>
<dbReference type="EC" id="2.1.1.77" evidence="9"/>
<dbReference type="FunFam" id="3.40.50.150:FF:000010">
    <property type="entry name" value="Protein-L-isoaspartate O-methyltransferase"/>
    <property type="match status" value="1"/>
</dbReference>
<evidence type="ECO:0000256" key="1">
    <source>
        <dbReference type="ARBA" id="ARBA00004496"/>
    </source>
</evidence>
<dbReference type="EMBL" id="QMQX01000024">
    <property type="protein sequence ID" value="RLE53043.1"/>
    <property type="molecule type" value="Genomic_DNA"/>
</dbReference>
<dbReference type="GO" id="GO:0005737">
    <property type="term" value="C:cytoplasm"/>
    <property type="evidence" value="ECO:0007669"/>
    <property type="project" value="UniProtKB-SubCell"/>
</dbReference>
<keyword evidence="3 9" id="KW-0963">Cytoplasm</keyword>
<reference evidence="12 13" key="1">
    <citation type="submission" date="2018-06" db="EMBL/GenBank/DDBJ databases">
        <title>Extensive metabolic versatility and redundancy in microbially diverse, dynamic hydrothermal sediments.</title>
        <authorList>
            <person name="Dombrowski N."/>
            <person name="Teske A."/>
            <person name="Baker B.J."/>
        </authorList>
    </citation>
    <scope>NUCLEOTIDE SEQUENCE [LARGE SCALE GENOMIC DNA]</scope>
    <source>
        <strain evidence="11">B34_G17</strain>
        <strain evidence="10">B66_G16</strain>
    </source>
</reference>
<evidence type="ECO:0000256" key="4">
    <source>
        <dbReference type="ARBA" id="ARBA00022603"/>
    </source>
</evidence>
<dbReference type="GO" id="GO:0004719">
    <property type="term" value="F:protein-L-isoaspartate (D-aspartate) O-methyltransferase activity"/>
    <property type="evidence" value="ECO:0007669"/>
    <property type="project" value="UniProtKB-UniRule"/>
</dbReference>
<evidence type="ECO:0000256" key="6">
    <source>
        <dbReference type="ARBA" id="ARBA00022691"/>
    </source>
</evidence>
<dbReference type="HAMAP" id="MF_00090">
    <property type="entry name" value="PIMT"/>
    <property type="match status" value="1"/>
</dbReference>